<organism evidence="2">
    <name type="scientific">Mesocestoides corti</name>
    <name type="common">Flatworm</name>
    <dbReference type="NCBI Taxonomy" id="53468"/>
    <lineage>
        <taxon>Eukaryota</taxon>
        <taxon>Metazoa</taxon>
        <taxon>Spiralia</taxon>
        <taxon>Lophotrochozoa</taxon>
        <taxon>Platyhelminthes</taxon>
        <taxon>Cestoda</taxon>
        <taxon>Eucestoda</taxon>
        <taxon>Cyclophyllidea</taxon>
        <taxon>Mesocestoididae</taxon>
        <taxon>Mesocestoides</taxon>
    </lineage>
</organism>
<accession>A0A5K3FNA6</accession>
<keyword evidence="1" id="KW-1133">Transmembrane helix</keyword>
<dbReference type="AlphaFoldDB" id="A0A5K3FNA6"/>
<protein>
    <submittedName>
        <fullName evidence="2">Uncharacterized protein</fullName>
    </submittedName>
</protein>
<feature type="transmembrane region" description="Helical" evidence="1">
    <location>
        <begin position="68"/>
        <end position="87"/>
    </location>
</feature>
<keyword evidence="1" id="KW-0812">Transmembrane</keyword>
<dbReference type="WBParaSite" id="MCU_009685-RA">
    <property type="protein sequence ID" value="MCU_009685-RA"/>
    <property type="gene ID" value="MCU_009685"/>
</dbReference>
<sequence length="95" mass="10656">MSWADNDSLQVSVLVYPPPESECLPTIVVGELSRACLLRLRVRKRTNGYGDHPTSPGIAFVTNTVQLILHRLLLLFLSSLLLLCWFCKRPVCSSE</sequence>
<reference evidence="2" key="1">
    <citation type="submission" date="2019-11" db="UniProtKB">
        <authorList>
            <consortium name="WormBaseParasite"/>
        </authorList>
    </citation>
    <scope>IDENTIFICATION</scope>
</reference>
<evidence type="ECO:0000256" key="1">
    <source>
        <dbReference type="SAM" id="Phobius"/>
    </source>
</evidence>
<evidence type="ECO:0000313" key="2">
    <source>
        <dbReference type="WBParaSite" id="MCU_009685-RA"/>
    </source>
</evidence>
<name>A0A5K3FNA6_MESCO</name>
<keyword evidence="1" id="KW-0472">Membrane</keyword>
<proteinExistence type="predicted"/>